<proteinExistence type="predicted"/>
<organism evidence="1 2">
    <name type="scientific">Aspergillus melleus</name>
    <dbReference type="NCBI Taxonomy" id="138277"/>
    <lineage>
        <taxon>Eukaryota</taxon>
        <taxon>Fungi</taxon>
        <taxon>Dikarya</taxon>
        <taxon>Ascomycota</taxon>
        <taxon>Pezizomycotina</taxon>
        <taxon>Eurotiomycetes</taxon>
        <taxon>Eurotiomycetidae</taxon>
        <taxon>Eurotiales</taxon>
        <taxon>Aspergillaceae</taxon>
        <taxon>Aspergillus</taxon>
        <taxon>Aspergillus subgen. Circumdati</taxon>
    </lineage>
</organism>
<evidence type="ECO:0000313" key="1">
    <source>
        <dbReference type="EMBL" id="KAK1145141.1"/>
    </source>
</evidence>
<dbReference type="EMBL" id="JAOPJF010000026">
    <property type="protein sequence ID" value="KAK1145141.1"/>
    <property type="molecule type" value="Genomic_DNA"/>
</dbReference>
<sequence>MGLESQSVEVLTTILQYLSLKTVIKMRLVCRFFDDLILVNLSHFKRLSQDISDALISKLLYRKILDDQALFAQVKRVAKHANFTLSKFNNKLCGTHRVLDCLCNALTFHCGREWVIKHMRHPLDWTDVWDDDETMILAAWLGCSRTVEGLLASGRNIDLRHEYLGSLMYAAAFNDDGKLTDILIEREMNLQYFEGAYGDPLQLAAYRGSTTVVEYLLYSGLALLANVISVGYGPFGSPLGAAAAAGHAHIITTLATSMQSSEIVGPNSKTPLHYAARHGHAKVVAELLGTDVDASLTDDDDNTALEIAAREGHVDVINAFVEDLPCTSIETDRTIHNHMALQYAAWFGHKDVVQVLVNCSLGQSYTCNGDLPPAILCAALRDHFQIVDILLACDRDGLDFSGTPMPHTLLTRLVENGSVRMIQHILASGVDVNERDANQDTALHVACRLDRPRVVQALLENKDLDPNRVDADGSTALDIALHEGCDDIAAMLTADDRVIDDS</sequence>
<dbReference type="Proteomes" id="UP001177260">
    <property type="component" value="Unassembled WGS sequence"/>
</dbReference>
<comment type="caution">
    <text evidence="1">The sequence shown here is derived from an EMBL/GenBank/DDBJ whole genome shotgun (WGS) entry which is preliminary data.</text>
</comment>
<gene>
    <name evidence="1" type="ORF">N8T08_004574</name>
</gene>
<reference evidence="1 2" key="1">
    <citation type="journal article" date="2023" name="ACS Omega">
        <title>Identification of the Neoaspergillic Acid Biosynthesis Gene Cluster by Establishing an In Vitro CRISPR-Ribonucleoprotein Genetic System in Aspergillus melleus.</title>
        <authorList>
            <person name="Yuan B."/>
            <person name="Grau M.F."/>
            <person name="Murata R.M."/>
            <person name="Torok T."/>
            <person name="Venkateswaran K."/>
            <person name="Stajich J.E."/>
            <person name="Wang C.C.C."/>
        </authorList>
    </citation>
    <scope>NUCLEOTIDE SEQUENCE [LARGE SCALE GENOMIC DNA]</scope>
    <source>
        <strain evidence="1 2">IMV 1140</strain>
    </source>
</reference>
<name>A0ACC3B3Z8_9EURO</name>
<keyword evidence="2" id="KW-1185">Reference proteome</keyword>
<accession>A0ACC3B3Z8</accession>
<evidence type="ECO:0000313" key="2">
    <source>
        <dbReference type="Proteomes" id="UP001177260"/>
    </source>
</evidence>
<protein>
    <submittedName>
        <fullName evidence="1">Uncharacterized protein</fullName>
    </submittedName>
</protein>